<organism evidence="1 2">
    <name type="scientific">Leptospira ainlahdjerensis</name>
    <dbReference type="NCBI Taxonomy" id="2810033"/>
    <lineage>
        <taxon>Bacteria</taxon>
        <taxon>Pseudomonadati</taxon>
        <taxon>Spirochaetota</taxon>
        <taxon>Spirochaetia</taxon>
        <taxon>Leptospirales</taxon>
        <taxon>Leptospiraceae</taxon>
        <taxon>Leptospira</taxon>
    </lineage>
</organism>
<keyword evidence="2" id="KW-1185">Reference proteome</keyword>
<evidence type="ECO:0000313" key="2">
    <source>
        <dbReference type="Proteomes" id="UP000724686"/>
    </source>
</evidence>
<evidence type="ECO:0000313" key="1">
    <source>
        <dbReference type="EMBL" id="MBM9575908.1"/>
    </source>
</evidence>
<sequence length="67" mass="7853">MKFREILLKSKTSWKEFYSSSQITSGKEIQISKTSLSRMDVSPLPFGENLLTEQQLLYISEYYLALR</sequence>
<dbReference type="RefSeq" id="WP_205278111.1">
    <property type="nucleotide sequence ID" value="NZ_JAFFPU010000007.1"/>
</dbReference>
<dbReference type="Proteomes" id="UP000724686">
    <property type="component" value="Unassembled WGS sequence"/>
</dbReference>
<gene>
    <name evidence="1" type="ORF">JWG45_01960</name>
</gene>
<dbReference type="EMBL" id="JAFFPU010000007">
    <property type="protein sequence ID" value="MBM9575908.1"/>
    <property type="molecule type" value="Genomic_DNA"/>
</dbReference>
<comment type="caution">
    <text evidence="1">The sequence shown here is derived from an EMBL/GenBank/DDBJ whole genome shotgun (WGS) entry which is preliminary data.</text>
</comment>
<accession>A0ABS2U7G7</accession>
<proteinExistence type="predicted"/>
<name>A0ABS2U7G7_9LEPT</name>
<reference evidence="1 2" key="1">
    <citation type="submission" date="2021-02" db="EMBL/GenBank/DDBJ databases">
        <title>Leptospira ainlahdjerensis sp. nov., Leptospira ainazelensis sp. nov., Leptospira abararensis sp. nov. and Leptospira chreensis sp. nov., four new species isolated from water sources in Algeria.</title>
        <authorList>
            <person name="Amara Korba A."/>
            <person name="Kainiu M."/>
            <person name="Vincent A.T."/>
            <person name="Mariet J.-F."/>
            <person name="Veyrier F.J."/>
            <person name="Goarant C."/>
            <person name="Picardeau M."/>
        </authorList>
    </citation>
    <scope>NUCLEOTIDE SEQUENCE [LARGE SCALE GENOMIC DNA]</scope>
    <source>
        <strain evidence="1 2">201903070</strain>
    </source>
</reference>
<protein>
    <submittedName>
        <fullName evidence="1">Uncharacterized protein</fullName>
    </submittedName>
</protein>